<dbReference type="Pfam" id="PF03694">
    <property type="entry name" value="Erg28"/>
    <property type="match status" value="1"/>
</dbReference>
<dbReference type="GO" id="GO:0016126">
    <property type="term" value="P:sterol biosynthetic process"/>
    <property type="evidence" value="ECO:0007669"/>
    <property type="project" value="UniProtKB-KW"/>
</dbReference>
<evidence type="ECO:0000256" key="5">
    <source>
        <dbReference type="ARBA" id="ARBA00022824"/>
    </source>
</evidence>
<evidence type="ECO:0000256" key="3">
    <source>
        <dbReference type="ARBA" id="ARBA00022516"/>
    </source>
</evidence>
<evidence type="ECO:0000256" key="13">
    <source>
        <dbReference type="SAM" id="Phobius"/>
    </source>
</evidence>
<keyword evidence="7 13" id="KW-1133">Transmembrane helix</keyword>
<keyword evidence="15" id="KW-1185">Reference proteome</keyword>
<sequence>MSSFLSTLSPYLPPHEGLLPKWLLFISIISIGNSIQAYSTLQYTSRVYSENPSLTPHQSTPLAPHSTATPLQGRTFGTWTLIQSLVRLYAAYNISNERFFELGFLTYAVAFCHFMAEWMVFRTAKWGGPMAVPVFVSTGTLVWMWLQWGFYVQ</sequence>
<evidence type="ECO:0000256" key="7">
    <source>
        <dbReference type="ARBA" id="ARBA00022989"/>
    </source>
</evidence>
<keyword evidence="8" id="KW-0756">Sterol biosynthesis</keyword>
<gene>
    <name evidence="14" type="ORF">BJ878DRAFT_446688</name>
</gene>
<dbReference type="AlphaFoldDB" id="A0A9P7YY45"/>
<accession>A0A9P7YY45</accession>
<comment type="subcellular location">
    <subcellularLocation>
        <location evidence="1">Endoplasmic reticulum membrane</location>
        <topology evidence="1">Multi-pass membrane protein</topology>
    </subcellularLocation>
</comment>
<keyword evidence="4 13" id="KW-0812">Transmembrane</keyword>
<dbReference type="InterPro" id="IPR005352">
    <property type="entry name" value="Erg28"/>
</dbReference>
<keyword evidence="9" id="KW-0443">Lipid metabolism</keyword>
<protein>
    <submittedName>
        <fullName evidence="14">Erg28 like protein-domain-containing protein</fullName>
    </submittedName>
</protein>
<dbReference type="OrthoDB" id="6485510at2759"/>
<evidence type="ECO:0000256" key="12">
    <source>
        <dbReference type="ARBA" id="ARBA00023221"/>
    </source>
</evidence>
<feature type="transmembrane region" description="Helical" evidence="13">
    <location>
        <begin position="99"/>
        <end position="120"/>
    </location>
</feature>
<dbReference type="PANTHER" id="PTHR15451:SF19">
    <property type="entry name" value="ERGOSTEROL BIOSYNTHETIC PROTEIN 28 HOMOLOG"/>
    <property type="match status" value="1"/>
</dbReference>
<reference evidence="14" key="1">
    <citation type="journal article" date="2021" name="IMA Fungus">
        <title>Genomic characterization of three marine fungi, including Emericellopsis atlantica sp. nov. with signatures of a generalist lifestyle and marine biomass degradation.</title>
        <authorList>
            <person name="Hagestad O.C."/>
            <person name="Hou L."/>
            <person name="Andersen J.H."/>
            <person name="Hansen E.H."/>
            <person name="Altermark B."/>
            <person name="Li C."/>
            <person name="Kuhnert E."/>
            <person name="Cox R.J."/>
            <person name="Crous P.W."/>
            <person name="Spatafora J.W."/>
            <person name="Lail K."/>
            <person name="Amirebrahimi M."/>
            <person name="Lipzen A."/>
            <person name="Pangilinan J."/>
            <person name="Andreopoulos W."/>
            <person name="Hayes R.D."/>
            <person name="Ng V."/>
            <person name="Grigoriev I.V."/>
            <person name="Jackson S.A."/>
            <person name="Sutton T.D.S."/>
            <person name="Dobson A.D.W."/>
            <person name="Rama T."/>
        </authorList>
    </citation>
    <scope>NUCLEOTIDE SEQUENCE</scope>
    <source>
        <strain evidence="14">TRa3180A</strain>
    </source>
</reference>
<comment type="caution">
    <text evidence="14">The sequence shown here is derived from an EMBL/GenBank/DDBJ whole genome shotgun (WGS) entry which is preliminary data.</text>
</comment>
<dbReference type="EMBL" id="MU254149">
    <property type="protein sequence ID" value="KAG9241837.1"/>
    <property type="molecule type" value="Genomic_DNA"/>
</dbReference>
<keyword evidence="3" id="KW-0444">Lipid biosynthesis</keyword>
<dbReference type="GO" id="GO:0030674">
    <property type="term" value="F:protein-macromolecule adaptor activity"/>
    <property type="evidence" value="ECO:0007669"/>
    <property type="project" value="TreeGrafter"/>
</dbReference>
<evidence type="ECO:0000313" key="14">
    <source>
        <dbReference type="EMBL" id="KAG9241837.1"/>
    </source>
</evidence>
<name>A0A9P7YY45_9HELO</name>
<evidence type="ECO:0000256" key="2">
    <source>
        <dbReference type="ARBA" id="ARBA00005377"/>
    </source>
</evidence>
<comment type="similarity">
    <text evidence="2">Belongs to the ERG28 family.</text>
</comment>
<evidence type="ECO:0000313" key="15">
    <source>
        <dbReference type="Proteomes" id="UP000887226"/>
    </source>
</evidence>
<proteinExistence type="inferred from homology"/>
<feature type="transmembrane region" description="Helical" evidence="13">
    <location>
        <begin position="126"/>
        <end position="146"/>
    </location>
</feature>
<evidence type="ECO:0000256" key="8">
    <source>
        <dbReference type="ARBA" id="ARBA00023011"/>
    </source>
</evidence>
<dbReference type="PANTHER" id="PTHR15451">
    <property type="entry name" value="ERGOSTEROL BIOSYNTHETIC PROTEIN 28-RELATED"/>
    <property type="match status" value="1"/>
</dbReference>
<feature type="transmembrane region" description="Helical" evidence="13">
    <location>
        <begin position="22"/>
        <end position="41"/>
    </location>
</feature>
<evidence type="ECO:0000256" key="11">
    <source>
        <dbReference type="ARBA" id="ARBA00023166"/>
    </source>
</evidence>
<evidence type="ECO:0000256" key="4">
    <source>
        <dbReference type="ARBA" id="ARBA00022692"/>
    </source>
</evidence>
<dbReference type="GO" id="GO:0005789">
    <property type="term" value="C:endoplasmic reticulum membrane"/>
    <property type="evidence" value="ECO:0007669"/>
    <property type="project" value="UniProtKB-SubCell"/>
</dbReference>
<organism evidence="14 15">
    <name type="scientific">Calycina marina</name>
    <dbReference type="NCBI Taxonomy" id="1763456"/>
    <lineage>
        <taxon>Eukaryota</taxon>
        <taxon>Fungi</taxon>
        <taxon>Dikarya</taxon>
        <taxon>Ascomycota</taxon>
        <taxon>Pezizomycotina</taxon>
        <taxon>Leotiomycetes</taxon>
        <taxon>Helotiales</taxon>
        <taxon>Pezizellaceae</taxon>
        <taxon>Calycina</taxon>
    </lineage>
</organism>
<keyword evidence="10 13" id="KW-0472">Membrane</keyword>
<evidence type="ECO:0000256" key="6">
    <source>
        <dbReference type="ARBA" id="ARBA00022955"/>
    </source>
</evidence>
<dbReference type="Proteomes" id="UP000887226">
    <property type="component" value="Unassembled WGS sequence"/>
</dbReference>
<evidence type="ECO:0000256" key="10">
    <source>
        <dbReference type="ARBA" id="ARBA00023136"/>
    </source>
</evidence>
<evidence type="ECO:0000256" key="1">
    <source>
        <dbReference type="ARBA" id="ARBA00004477"/>
    </source>
</evidence>
<keyword evidence="5" id="KW-0256">Endoplasmic reticulum</keyword>
<keyword evidence="11" id="KW-1207">Sterol metabolism</keyword>
<keyword evidence="12" id="KW-0753">Steroid metabolism</keyword>
<keyword evidence="6" id="KW-0752">Steroid biosynthesis</keyword>
<evidence type="ECO:0000256" key="9">
    <source>
        <dbReference type="ARBA" id="ARBA00023098"/>
    </source>
</evidence>